<keyword evidence="14" id="KW-1185">Reference proteome</keyword>
<evidence type="ECO:0000256" key="8">
    <source>
        <dbReference type="ARBA" id="ARBA00025046"/>
    </source>
</evidence>
<comment type="subunit">
    <text evidence="4">Homotrimer.</text>
</comment>
<evidence type="ECO:0000256" key="11">
    <source>
        <dbReference type="ARBA" id="ARBA00032305"/>
    </source>
</evidence>
<name>A0ABX6YIN7_9MICO</name>
<comment type="catalytic activity">
    <reaction evidence="12">
        <text>oxaloacetate + H(+) = pyruvate + CO2</text>
        <dbReference type="Rhea" id="RHEA:15641"/>
        <dbReference type="ChEBI" id="CHEBI:15361"/>
        <dbReference type="ChEBI" id="CHEBI:15378"/>
        <dbReference type="ChEBI" id="CHEBI:16452"/>
        <dbReference type="ChEBI" id="CHEBI:16526"/>
        <dbReference type="EC" id="4.1.1.112"/>
    </reaction>
</comment>
<dbReference type="Pfam" id="PF03737">
    <property type="entry name" value="RraA-like"/>
    <property type="match status" value="1"/>
</dbReference>
<proteinExistence type="inferred from homology"/>
<dbReference type="EMBL" id="CP061169">
    <property type="protein sequence ID" value="QPZ38207.1"/>
    <property type="molecule type" value="Genomic_DNA"/>
</dbReference>
<comment type="function">
    <text evidence="8">Catalyzes the aldol cleavage of 4-hydroxy-4-methyl-2-oxoglutarate (HMG) into 2 molecules of pyruvate. Also contains a secondary oxaloacetate (OAA) decarboxylase activity due to the common pyruvate enolate transition state formed following C-C bond cleavage in the retro-aldol and decarboxylation reactions.</text>
</comment>
<evidence type="ECO:0000256" key="10">
    <source>
        <dbReference type="ARBA" id="ARBA00030169"/>
    </source>
</evidence>
<dbReference type="NCBIfam" id="NF004850">
    <property type="entry name" value="PRK06201.1"/>
    <property type="match status" value="1"/>
</dbReference>
<comment type="cofactor">
    <cofactor evidence="2">
        <name>a divalent metal cation</name>
        <dbReference type="ChEBI" id="CHEBI:60240"/>
    </cofactor>
</comment>
<evidence type="ECO:0000313" key="13">
    <source>
        <dbReference type="EMBL" id="QPZ38207.1"/>
    </source>
</evidence>
<organism evidence="13 14">
    <name type="scientific">Paramicrobacterium chengjingii</name>
    <dbReference type="NCBI Taxonomy" id="2769067"/>
    <lineage>
        <taxon>Bacteria</taxon>
        <taxon>Bacillati</taxon>
        <taxon>Actinomycetota</taxon>
        <taxon>Actinomycetes</taxon>
        <taxon>Micrococcales</taxon>
        <taxon>Microbacteriaceae</taxon>
        <taxon>Paramicrobacterium</taxon>
    </lineage>
</organism>
<keyword evidence="13" id="KW-0489">Methyltransferase</keyword>
<dbReference type="Proteomes" id="UP000662814">
    <property type="component" value="Chromosome"/>
</dbReference>
<dbReference type="EC" id="4.1.3.17" evidence="5"/>
<dbReference type="SUPFAM" id="SSF89562">
    <property type="entry name" value="RraA-like"/>
    <property type="match status" value="1"/>
</dbReference>
<comment type="catalytic activity">
    <reaction evidence="1">
        <text>4-hydroxy-4-methyl-2-oxoglutarate = 2 pyruvate</text>
        <dbReference type="Rhea" id="RHEA:22748"/>
        <dbReference type="ChEBI" id="CHEBI:15361"/>
        <dbReference type="ChEBI" id="CHEBI:58276"/>
        <dbReference type="EC" id="4.1.3.17"/>
    </reaction>
</comment>
<dbReference type="InterPro" id="IPR036704">
    <property type="entry name" value="RraA/RraA-like_sf"/>
</dbReference>
<evidence type="ECO:0000256" key="7">
    <source>
        <dbReference type="ARBA" id="ARBA00016549"/>
    </source>
</evidence>
<dbReference type="RefSeq" id="WP_166987148.1">
    <property type="nucleotide sequence ID" value="NZ_CP061169.1"/>
</dbReference>
<dbReference type="EC" id="4.1.1.112" evidence="6"/>
<dbReference type="InterPro" id="IPR005493">
    <property type="entry name" value="RraA/RraA-like"/>
</dbReference>
<dbReference type="CDD" id="cd16841">
    <property type="entry name" value="RraA_family"/>
    <property type="match status" value="1"/>
</dbReference>
<evidence type="ECO:0000256" key="3">
    <source>
        <dbReference type="ARBA" id="ARBA00008621"/>
    </source>
</evidence>
<evidence type="ECO:0000256" key="12">
    <source>
        <dbReference type="ARBA" id="ARBA00047973"/>
    </source>
</evidence>
<protein>
    <recommendedName>
        <fullName evidence="7">Putative 4-hydroxy-4-methyl-2-oxoglutarate aldolase</fullName>
        <ecNumber evidence="6">4.1.1.112</ecNumber>
        <ecNumber evidence="5">4.1.3.17</ecNumber>
    </recommendedName>
    <alternativeName>
        <fullName evidence="11">Oxaloacetate decarboxylase</fullName>
    </alternativeName>
    <alternativeName>
        <fullName evidence="9">Regulator of ribonuclease activity homolog</fullName>
    </alternativeName>
    <alternativeName>
        <fullName evidence="10">RraA-like protein</fullName>
    </alternativeName>
</protein>
<evidence type="ECO:0000256" key="9">
    <source>
        <dbReference type="ARBA" id="ARBA00029596"/>
    </source>
</evidence>
<dbReference type="Gene3D" id="3.50.30.40">
    <property type="entry name" value="Ribonuclease E inhibitor RraA/RraA-like"/>
    <property type="match status" value="1"/>
</dbReference>
<accession>A0ABX6YIN7</accession>
<dbReference type="GO" id="GO:0008168">
    <property type="term" value="F:methyltransferase activity"/>
    <property type="evidence" value="ECO:0007669"/>
    <property type="project" value="UniProtKB-KW"/>
</dbReference>
<evidence type="ECO:0000256" key="6">
    <source>
        <dbReference type="ARBA" id="ARBA00012947"/>
    </source>
</evidence>
<keyword evidence="13" id="KW-0808">Transferase</keyword>
<sequence>MSELRQPTPPSDTHASSQTLQRLRALPVAVVGDVMDRLGIMNSAIGPVWGGARLAGRAVTVWTRAGDNKTIHEALPLVKRDDVIVVNGEGDVSRALIGELIGRRAQVAGAAGFVIDGAVRDATGLEELGVPTFARAVTPAGPYKFGPGRINVPVAVGGVVVQPGDYVSGDEDGVVVISPNQIDDVLDAAEAKARREIDILESIGRDAPPSSEPAHQNS</sequence>
<dbReference type="PANTHER" id="PTHR33254:SF4">
    <property type="entry name" value="4-HYDROXY-4-METHYL-2-OXOGLUTARATE ALDOLASE 3-RELATED"/>
    <property type="match status" value="1"/>
</dbReference>
<evidence type="ECO:0000256" key="1">
    <source>
        <dbReference type="ARBA" id="ARBA00001342"/>
    </source>
</evidence>
<evidence type="ECO:0000256" key="4">
    <source>
        <dbReference type="ARBA" id="ARBA00011233"/>
    </source>
</evidence>
<evidence type="ECO:0000256" key="5">
    <source>
        <dbReference type="ARBA" id="ARBA00012213"/>
    </source>
</evidence>
<evidence type="ECO:0000256" key="2">
    <source>
        <dbReference type="ARBA" id="ARBA00001968"/>
    </source>
</evidence>
<evidence type="ECO:0000313" key="14">
    <source>
        <dbReference type="Proteomes" id="UP000662814"/>
    </source>
</evidence>
<gene>
    <name evidence="13" type="ORF">HCR76_15690</name>
</gene>
<comment type="similarity">
    <text evidence="3">Belongs to the class II aldolase/RraA-like family.</text>
</comment>
<dbReference type="GO" id="GO:0032259">
    <property type="term" value="P:methylation"/>
    <property type="evidence" value="ECO:0007669"/>
    <property type="project" value="UniProtKB-KW"/>
</dbReference>
<dbReference type="PANTHER" id="PTHR33254">
    <property type="entry name" value="4-HYDROXY-4-METHYL-2-OXOGLUTARATE ALDOLASE 3-RELATED"/>
    <property type="match status" value="1"/>
</dbReference>
<reference evidence="13 14" key="1">
    <citation type="submission" date="2020-12" db="EMBL/GenBank/DDBJ databases">
        <title>Microbacterium sp. HY060.</title>
        <authorList>
            <person name="Zhou J."/>
        </authorList>
    </citation>
    <scope>NUCLEOTIDE SEQUENCE [LARGE SCALE GENOMIC DNA]</scope>
    <source>
        <strain evidence="13 14">HY60</strain>
    </source>
</reference>